<reference evidence="1" key="1">
    <citation type="journal article" date="2023" name="Mol. Biol. Evol.">
        <title>Third-Generation Sequencing Reveals the Adaptive Role of the Epigenome in Three Deep-Sea Polychaetes.</title>
        <authorList>
            <person name="Perez M."/>
            <person name="Aroh O."/>
            <person name="Sun Y."/>
            <person name="Lan Y."/>
            <person name="Juniper S.K."/>
            <person name="Young C.R."/>
            <person name="Angers B."/>
            <person name="Qian P.Y."/>
        </authorList>
    </citation>
    <scope>NUCLEOTIDE SEQUENCE</scope>
    <source>
        <strain evidence="1">P08H-3</strain>
    </source>
</reference>
<name>A0AAD9K4U5_9ANNE</name>
<dbReference type="Proteomes" id="UP001208570">
    <property type="component" value="Unassembled WGS sequence"/>
</dbReference>
<keyword evidence="2" id="KW-1185">Reference proteome</keyword>
<dbReference type="PANTHER" id="PTHR46788:SF1">
    <property type="entry name" value="EF-HAND CALCIUM-BINDING DOMAIN-CONTAINING PROTEIN 5"/>
    <property type="match status" value="1"/>
</dbReference>
<evidence type="ECO:0000313" key="2">
    <source>
        <dbReference type="Proteomes" id="UP001208570"/>
    </source>
</evidence>
<accession>A0AAD9K4U5</accession>
<protein>
    <submittedName>
        <fullName evidence="1">Uncharacterized protein</fullName>
    </submittedName>
</protein>
<proteinExistence type="predicted"/>
<gene>
    <name evidence="1" type="ORF">LSH36_62g07058</name>
</gene>
<dbReference type="EMBL" id="JAODUP010000062">
    <property type="protein sequence ID" value="KAK2164556.1"/>
    <property type="molecule type" value="Genomic_DNA"/>
</dbReference>
<dbReference type="AlphaFoldDB" id="A0AAD9K4U5"/>
<comment type="caution">
    <text evidence="1">The sequence shown here is derived from an EMBL/GenBank/DDBJ whole genome shotgun (WGS) entry which is preliminary data.</text>
</comment>
<sequence length="439" mass="50595">MNGDLDSVLIQLFDSLVDPSNRKKAFDYTYFNCGKVSPLGVDYLLVSRGFLYRQVKDQGITIVSVAVWLGSRYLTRIPSDRSAYNPTDLQKSAIRIRIDSSSRKTQQDAERFGNSLVARMRLEKLHEALKCRDKELLEKAIAEAYQAGVNPKHELLYQSELELDVLNVKDGSYIMDMDRKTIGEMRRYHHPPPLVHQVMKAILLLFKENEETTERWTVCQKHLQLNGPQGMTRKIMEFDAASVYPEIAARNIDWKSLHEGIREKLKTEYLLEAMRTREKWLLEKAIETAREAPSVAADNPVLREAETELEIDIAEASSELARLERMELLRGSILDMDMKTMSEMRRYHKPPKKVHEVMQAVLLLFGQDEEITTDWRFIQRQLNPHGPKGMNRRVLSFDPNSVHPAIGARTRQILDGIDMERMQMVSPGASTFYVWVSGK</sequence>
<dbReference type="PANTHER" id="PTHR46788">
    <property type="entry name" value="EF-HAND CALCIUM-BINDING DOMAIN-CONTAINING PROTEIN 5"/>
    <property type="match status" value="1"/>
</dbReference>
<organism evidence="1 2">
    <name type="scientific">Paralvinella palmiformis</name>
    <dbReference type="NCBI Taxonomy" id="53620"/>
    <lineage>
        <taxon>Eukaryota</taxon>
        <taxon>Metazoa</taxon>
        <taxon>Spiralia</taxon>
        <taxon>Lophotrochozoa</taxon>
        <taxon>Annelida</taxon>
        <taxon>Polychaeta</taxon>
        <taxon>Sedentaria</taxon>
        <taxon>Canalipalpata</taxon>
        <taxon>Terebellida</taxon>
        <taxon>Terebelliformia</taxon>
        <taxon>Alvinellidae</taxon>
        <taxon>Paralvinella</taxon>
    </lineage>
</organism>
<evidence type="ECO:0000313" key="1">
    <source>
        <dbReference type="EMBL" id="KAK2164556.1"/>
    </source>
</evidence>
<dbReference type="Gene3D" id="1.20.920.60">
    <property type="match status" value="1"/>
</dbReference>
<dbReference type="Gene3D" id="1.20.920.20">
    <property type="match status" value="1"/>
</dbReference>